<keyword evidence="3" id="KW-1185">Reference proteome</keyword>
<dbReference type="EMBL" id="PDEQ01000008">
    <property type="protein sequence ID" value="PEN12211.1"/>
    <property type="molecule type" value="Genomic_DNA"/>
</dbReference>
<organism evidence="2 3">
    <name type="scientific">Longibacter salinarum</name>
    <dbReference type="NCBI Taxonomy" id="1850348"/>
    <lineage>
        <taxon>Bacteria</taxon>
        <taxon>Pseudomonadati</taxon>
        <taxon>Rhodothermota</taxon>
        <taxon>Rhodothermia</taxon>
        <taxon>Rhodothermales</taxon>
        <taxon>Salisaetaceae</taxon>
        <taxon>Longibacter</taxon>
    </lineage>
</organism>
<name>A0A2A8CUT6_9BACT</name>
<sequence length="83" mass="8610">MSSANDQEISVRSRLACLSPDEHAKMVLVPVLSTIGVINLVVGESLTNTFLISGVSFLLAGVIGYQAYTAWNAAHSGAGKSSS</sequence>
<evidence type="ECO:0000256" key="1">
    <source>
        <dbReference type="SAM" id="Phobius"/>
    </source>
</evidence>
<dbReference type="Proteomes" id="UP000220102">
    <property type="component" value="Unassembled WGS sequence"/>
</dbReference>
<keyword evidence="1" id="KW-0472">Membrane</keyword>
<keyword evidence="1" id="KW-0812">Transmembrane</keyword>
<reference evidence="2 3" key="1">
    <citation type="submission" date="2017-10" db="EMBL/GenBank/DDBJ databases">
        <title>Draft genome of Longibacter Salinarum.</title>
        <authorList>
            <person name="Goh K.M."/>
            <person name="Shamsir M.S."/>
            <person name="Lim S.W."/>
        </authorList>
    </citation>
    <scope>NUCLEOTIDE SEQUENCE [LARGE SCALE GENOMIC DNA]</scope>
    <source>
        <strain evidence="2 3">KCTC 52045</strain>
    </source>
</reference>
<keyword evidence="1" id="KW-1133">Transmembrane helix</keyword>
<feature type="transmembrane region" description="Helical" evidence="1">
    <location>
        <begin position="23"/>
        <end position="42"/>
    </location>
</feature>
<dbReference type="AlphaFoldDB" id="A0A2A8CUT6"/>
<accession>A0A2A8CUT6</accession>
<proteinExistence type="predicted"/>
<evidence type="ECO:0000313" key="2">
    <source>
        <dbReference type="EMBL" id="PEN12211.1"/>
    </source>
</evidence>
<feature type="transmembrane region" description="Helical" evidence="1">
    <location>
        <begin position="49"/>
        <end position="68"/>
    </location>
</feature>
<protein>
    <submittedName>
        <fullName evidence="2">Uncharacterized protein</fullName>
    </submittedName>
</protein>
<comment type="caution">
    <text evidence="2">The sequence shown here is derived from an EMBL/GenBank/DDBJ whole genome shotgun (WGS) entry which is preliminary data.</text>
</comment>
<evidence type="ECO:0000313" key="3">
    <source>
        <dbReference type="Proteomes" id="UP000220102"/>
    </source>
</evidence>
<gene>
    <name evidence="2" type="ORF">CRI94_14320</name>
</gene>